<dbReference type="PROSITE" id="PS50943">
    <property type="entry name" value="HTH_CROC1"/>
    <property type="match status" value="1"/>
</dbReference>
<dbReference type="Pfam" id="PF01381">
    <property type="entry name" value="HTH_3"/>
    <property type="match status" value="1"/>
</dbReference>
<dbReference type="AlphaFoldDB" id="A0A328KMQ8"/>
<organism evidence="4 5">
    <name type="scientific">Dolosigranulum pigrum</name>
    <dbReference type="NCBI Taxonomy" id="29394"/>
    <lineage>
        <taxon>Bacteria</taxon>
        <taxon>Bacillati</taxon>
        <taxon>Bacillota</taxon>
        <taxon>Bacilli</taxon>
        <taxon>Lactobacillales</taxon>
        <taxon>Carnobacteriaceae</taxon>
        <taxon>Dolosigranulum</taxon>
    </lineage>
</organism>
<feature type="domain" description="HTH cro/C1-type" evidence="2">
    <location>
        <begin position="15"/>
        <end position="70"/>
    </location>
</feature>
<dbReference type="PANTHER" id="PTHR46558">
    <property type="entry name" value="TRACRIPTIONAL REGULATORY PROTEIN-RELATED-RELATED"/>
    <property type="match status" value="1"/>
</dbReference>
<dbReference type="RefSeq" id="WP_112788036.1">
    <property type="nucleotide sequence ID" value="NZ_CP040415.1"/>
</dbReference>
<evidence type="ECO:0000313" key="6">
    <source>
        <dbReference type="Proteomes" id="UP000315953"/>
    </source>
</evidence>
<evidence type="ECO:0000259" key="2">
    <source>
        <dbReference type="PROSITE" id="PS50943"/>
    </source>
</evidence>
<proteinExistence type="predicted"/>
<protein>
    <submittedName>
        <fullName evidence="3 4">Transcriptional regulator</fullName>
    </submittedName>
</protein>
<evidence type="ECO:0000256" key="1">
    <source>
        <dbReference type="ARBA" id="ARBA00023125"/>
    </source>
</evidence>
<dbReference type="Proteomes" id="UP000315953">
    <property type="component" value="Chromosome"/>
</dbReference>
<dbReference type="KEGG" id="dpm:FNV33_08055"/>
<evidence type="ECO:0000313" key="4">
    <source>
        <dbReference type="EMBL" id="RAN63906.1"/>
    </source>
</evidence>
<gene>
    <name evidence="4" type="ORF">B8A44_03940</name>
    <name evidence="3" type="ORF">FNV33_08055</name>
</gene>
<dbReference type="EMBL" id="CP041626">
    <property type="protein sequence ID" value="QDO91978.1"/>
    <property type="molecule type" value="Genomic_DNA"/>
</dbReference>
<evidence type="ECO:0000313" key="3">
    <source>
        <dbReference type="EMBL" id="QDO91978.1"/>
    </source>
</evidence>
<accession>A0A328KMQ8</accession>
<dbReference type="SUPFAM" id="SSF47413">
    <property type="entry name" value="lambda repressor-like DNA-binding domains"/>
    <property type="match status" value="1"/>
</dbReference>
<evidence type="ECO:0000313" key="5">
    <source>
        <dbReference type="Proteomes" id="UP000249099"/>
    </source>
</evidence>
<keyword evidence="1" id="KW-0238">DNA-binding</keyword>
<dbReference type="InterPro" id="IPR010982">
    <property type="entry name" value="Lambda_DNA-bd_dom_sf"/>
</dbReference>
<sequence>MTKVDGVKYEPQISIVELRAKNDKMTQKEFGEKIGVSPQTVSSWEKNIYSIRPKHLVRICQEFKVTSEELLGI</sequence>
<dbReference type="InterPro" id="IPR001387">
    <property type="entry name" value="Cro/C1-type_HTH"/>
</dbReference>
<dbReference type="Gene3D" id="1.10.260.40">
    <property type="entry name" value="lambda repressor-like DNA-binding domains"/>
    <property type="match status" value="1"/>
</dbReference>
<reference evidence="4 5" key="1">
    <citation type="submission" date="2017-03" db="EMBL/GenBank/DDBJ databases">
        <title>wgs assembly of Dolosigranulum pigrum KPL CDC strains.</title>
        <authorList>
            <person name="Brugger S.D."/>
            <person name="Pettigrew M."/>
            <person name="Kong Y."/>
            <person name="Lemon K.P."/>
        </authorList>
    </citation>
    <scope>NUCLEOTIDE SEQUENCE [LARGE SCALE GENOMIC DNA]</scope>
    <source>
        <strain evidence="4 5">KPL1931_CDC4294-98</strain>
    </source>
</reference>
<dbReference type="SMART" id="SM00530">
    <property type="entry name" value="HTH_XRE"/>
    <property type="match status" value="1"/>
</dbReference>
<dbReference type="PANTHER" id="PTHR46558:SF11">
    <property type="entry name" value="HTH-TYPE TRANSCRIPTIONAL REGULATOR XRE"/>
    <property type="match status" value="1"/>
</dbReference>
<dbReference type="Proteomes" id="UP000249099">
    <property type="component" value="Unassembled WGS sequence"/>
</dbReference>
<reference evidence="3 6" key="2">
    <citation type="submission" date="2019-07" db="EMBL/GenBank/DDBJ databases">
        <title>Genome assembly of a nasal isolate of Dolosigranulum pigrum from a chronic sinusitis patient.</title>
        <authorList>
            <person name="Baig S."/>
            <person name="Overballe-Petersen S."/>
            <person name="Kaspar U."/>
            <person name="Rendboe A."/>
            <person name="de Man T."/>
            <person name="Liu C."/>
            <person name="Price L.B."/>
            <person name="Stegger M."/>
            <person name="Becker K."/>
            <person name="Skytt Andersen P."/>
        </authorList>
    </citation>
    <scope>NUCLEOTIDE SEQUENCE [LARGE SCALE GENOMIC DNA]</scope>
    <source>
        <strain evidence="3 6">83VPs-KB5</strain>
    </source>
</reference>
<dbReference type="CDD" id="cd00093">
    <property type="entry name" value="HTH_XRE"/>
    <property type="match status" value="1"/>
</dbReference>
<dbReference type="GO" id="GO:0003677">
    <property type="term" value="F:DNA binding"/>
    <property type="evidence" value="ECO:0007669"/>
    <property type="project" value="UniProtKB-KW"/>
</dbReference>
<dbReference type="EMBL" id="NAQV01000011">
    <property type="protein sequence ID" value="RAN63906.1"/>
    <property type="molecule type" value="Genomic_DNA"/>
</dbReference>
<name>A0A328KMQ8_9LACT</name>